<dbReference type="EMBL" id="LAZR01005903">
    <property type="protein sequence ID" value="KKM96268.1"/>
    <property type="molecule type" value="Genomic_DNA"/>
</dbReference>
<name>A0A0F9LSC6_9ZZZZ</name>
<sequence>MKMQLAGADVEVCCESDTLKMRVSDPNGSESSRYIYFDRAEALALATALKELAPKK</sequence>
<gene>
    <name evidence="1" type="ORF">LCGC14_1179800</name>
</gene>
<proteinExistence type="predicted"/>
<organism evidence="1">
    <name type="scientific">marine sediment metagenome</name>
    <dbReference type="NCBI Taxonomy" id="412755"/>
    <lineage>
        <taxon>unclassified sequences</taxon>
        <taxon>metagenomes</taxon>
        <taxon>ecological metagenomes</taxon>
    </lineage>
</organism>
<accession>A0A0F9LSC6</accession>
<protein>
    <submittedName>
        <fullName evidence="1">Uncharacterized protein</fullName>
    </submittedName>
</protein>
<dbReference type="AlphaFoldDB" id="A0A0F9LSC6"/>
<comment type="caution">
    <text evidence="1">The sequence shown here is derived from an EMBL/GenBank/DDBJ whole genome shotgun (WGS) entry which is preliminary data.</text>
</comment>
<evidence type="ECO:0000313" key="1">
    <source>
        <dbReference type="EMBL" id="KKM96268.1"/>
    </source>
</evidence>
<reference evidence="1" key="1">
    <citation type="journal article" date="2015" name="Nature">
        <title>Complex archaea that bridge the gap between prokaryotes and eukaryotes.</title>
        <authorList>
            <person name="Spang A."/>
            <person name="Saw J.H."/>
            <person name="Jorgensen S.L."/>
            <person name="Zaremba-Niedzwiedzka K."/>
            <person name="Martijn J."/>
            <person name="Lind A.E."/>
            <person name="van Eijk R."/>
            <person name="Schleper C."/>
            <person name="Guy L."/>
            <person name="Ettema T.J."/>
        </authorList>
    </citation>
    <scope>NUCLEOTIDE SEQUENCE</scope>
</reference>